<protein>
    <submittedName>
        <fullName evidence="1">Uncharacterized protein</fullName>
    </submittedName>
</protein>
<organism evidence="1 2">
    <name type="scientific">Myotis myotis</name>
    <name type="common">Greater mouse-eared bat</name>
    <name type="synonym">Vespertilio myotis</name>
    <dbReference type="NCBI Taxonomy" id="51298"/>
    <lineage>
        <taxon>Eukaryota</taxon>
        <taxon>Metazoa</taxon>
        <taxon>Chordata</taxon>
        <taxon>Craniata</taxon>
        <taxon>Vertebrata</taxon>
        <taxon>Euteleostomi</taxon>
        <taxon>Mammalia</taxon>
        <taxon>Eutheria</taxon>
        <taxon>Laurasiatheria</taxon>
        <taxon>Chiroptera</taxon>
        <taxon>Yangochiroptera</taxon>
        <taxon>Vespertilionidae</taxon>
        <taxon>Myotis</taxon>
    </lineage>
</organism>
<dbReference type="AlphaFoldDB" id="A0A7J7XZY5"/>
<keyword evidence="2" id="KW-1185">Reference proteome</keyword>
<reference evidence="1 2" key="1">
    <citation type="journal article" date="2020" name="Nature">
        <title>Six reference-quality genomes reveal evolution of bat adaptations.</title>
        <authorList>
            <person name="Jebb D."/>
            <person name="Huang Z."/>
            <person name="Pippel M."/>
            <person name="Hughes G.M."/>
            <person name="Lavrichenko K."/>
            <person name="Devanna P."/>
            <person name="Winkler S."/>
            <person name="Jermiin L.S."/>
            <person name="Skirmuntt E.C."/>
            <person name="Katzourakis A."/>
            <person name="Burkitt-Gray L."/>
            <person name="Ray D.A."/>
            <person name="Sullivan K.A.M."/>
            <person name="Roscito J.G."/>
            <person name="Kirilenko B.M."/>
            <person name="Davalos L.M."/>
            <person name="Corthals A.P."/>
            <person name="Power M.L."/>
            <person name="Jones G."/>
            <person name="Ransome R.D."/>
            <person name="Dechmann D.K.N."/>
            <person name="Locatelli A.G."/>
            <person name="Puechmaille S.J."/>
            <person name="Fedrigo O."/>
            <person name="Jarvis E.D."/>
            <person name="Hiller M."/>
            <person name="Vernes S.C."/>
            <person name="Myers E.W."/>
            <person name="Teeling E.C."/>
        </authorList>
    </citation>
    <scope>NUCLEOTIDE SEQUENCE [LARGE SCALE GENOMIC DNA]</scope>
    <source>
        <strain evidence="1">MMyoMyo1</strain>
        <tissue evidence="1">Flight muscle</tissue>
    </source>
</reference>
<comment type="caution">
    <text evidence="1">The sequence shown here is derived from an EMBL/GenBank/DDBJ whole genome shotgun (WGS) entry which is preliminary data.</text>
</comment>
<evidence type="ECO:0000313" key="2">
    <source>
        <dbReference type="Proteomes" id="UP000527355"/>
    </source>
</evidence>
<dbReference type="Proteomes" id="UP000527355">
    <property type="component" value="Unassembled WGS sequence"/>
</dbReference>
<evidence type="ECO:0000313" key="1">
    <source>
        <dbReference type="EMBL" id="KAF6355251.1"/>
    </source>
</evidence>
<proteinExistence type="predicted"/>
<sequence>MAFVCITRERLSIGTLVAVSSALSSESCNPVCPHRTLVHSHPTFFCWSVGWVSANEILCTGPLIGHLGLQQTPISPWHTKSLLIFTARCYVGFFSWLCCSGLGPWQGVEIPYPSVFSPTACGYRASPFSHLGSSYQSGWDCF</sequence>
<dbReference type="EMBL" id="JABWUV010000005">
    <property type="protein sequence ID" value="KAF6355251.1"/>
    <property type="molecule type" value="Genomic_DNA"/>
</dbReference>
<accession>A0A7J7XZY5</accession>
<gene>
    <name evidence="1" type="ORF">mMyoMyo1_011434</name>
</gene>
<name>A0A7J7XZY5_MYOMY</name>